<gene>
    <name evidence="2" type="ORF">NQ314_021415</name>
</gene>
<organism evidence="2 3">
    <name type="scientific">Rhamnusium bicolor</name>
    <dbReference type="NCBI Taxonomy" id="1586634"/>
    <lineage>
        <taxon>Eukaryota</taxon>
        <taxon>Metazoa</taxon>
        <taxon>Ecdysozoa</taxon>
        <taxon>Arthropoda</taxon>
        <taxon>Hexapoda</taxon>
        <taxon>Insecta</taxon>
        <taxon>Pterygota</taxon>
        <taxon>Neoptera</taxon>
        <taxon>Endopterygota</taxon>
        <taxon>Coleoptera</taxon>
        <taxon>Polyphaga</taxon>
        <taxon>Cucujiformia</taxon>
        <taxon>Chrysomeloidea</taxon>
        <taxon>Cerambycidae</taxon>
        <taxon>Lepturinae</taxon>
        <taxon>Rhagiini</taxon>
        <taxon>Rhamnusium</taxon>
    </lineage>
</organism>
<dbReference type="Pfam" id="PF10545">
    <property type="entry name" value="MADF_DNA_bdg"/>
    <property type="match status" value="1"/>
</dbReference>
<dbReference type="Proteomes" id="UP001162156">
    <property type="component" value="Unassembled WGS sequence"/>
</dbReference>
<proteinExistence type="predicted"/>
<dbReference type="AlphaFoldDB" id="A0AAV8WIZ2"/>
<sequence>MATLNKTEFITEFIELYRQLPCLWKVKGKSYSNRHEKNKAYGKLLSFYKTGDENATVDSVKNKINNLRSAFRKELKKVRKSKRSGEGSDSVYEPTLWYFNLLLFTADQEKPRNSVSYI</sequence>
<dbReference type="InterPro" id="IPR006578">
    <property type="entry name" value="MADF-dom"/>
</dbReference>
<dbReference type="PROSITE" id="PS51029">
    <property type="entry name" value="MADF"/>
    <property type="match status" value="1"/>
</dbReference>
<evidence type="ECO:0000259" key="1">
    <source>
        <dbReference type="PROSITE" id="PS51029"/>
    </source>
</evidence>
<keyword evidence="3" id="KW-1185">Reference proteome</keyword>
<feature type="domain" description="MADF" evidence="1">
    <location>
        <begin position="12"/>
        <end position="110"/>
    </location>
</feature>
<dbReference type="PANTHER" id="PTHR21505:SF8">
    <property type="entry name" value="DPT-YFP REPRESSOR BY OVEREXPRESSION, ISOFORM D-RELATED"/>
    <property type="match status" value="1"/>
</dbReference>
<evidence type="ECO:0000313" key="3">
    <source>
        <dbReference type="Proteomes" id="UP001162156"/>
    </source>
</evidence>
<comment type="caution">
    <text evidence="2">The sequence shown here is derived from an EMBL/GenBank/DDBJ whole genome shotgun (WGS) entry which is preliminary data.</text>
</comment>
<dbReference type="EMBL" id="JANEYF010005968">
    <property type="protein sequence ID" value="KAJ8926227.1"/>
    <property type="molecule type" value="Genomic_DNA"/>
</dbReference>
<evidence type="ECO:0000313" key="2">
    <source>
        <dbReference type="EMBL" id="KAJ8926227.1"/>
    </source>
</evidence>
<name>A0AAV8WIZ2_9CUCU</name>
<dbReference type="SMART" id="SM00595">
    <property type="entry name" value="MADF"/>
    <property type="match status" value="1"/>
</dbReference>
<dbReference type="PANTHER" id="PTHR21505">
    <property type="entry name" value="MADF DOMAIN-CONTAINING PROTEIN-RELATED"/>
    <property type="match status" value="1"/>
</dbReference>
<accession>A0AAV8WIZ2</accession>
<reference evidence="2" key="1">
    <citation type="journal article" date="2023" name="Insect Mol. Biol.">
        <title>Genome sequencing provides insights into the evolution of gene families encoding plant cell wall-degrading enzymes in longhorned beetles.</title>
        <authorList>
            <person name="Shin N.R."/>
            <person name="Okamura Y."/>
            <person name="Kirsch R."/>
            <person name="Pauchet Y."/>
        </authorList>
    </citation>
    <scope>NUCLEOTIDE SEQUENCE</scope>
    <source>
        <strain evidence="2">RBIC_L_NR</strain>
    </source>
</reference>
<protein>
    <recommendedName>
        <fullName evidence="1">MADF domain-containing protein</fullName>
    </recommendedName>
</protein>